<keyword evidence="2" id="KW-1185">Reference proteome</keyword>
<protein>
    <submittedName>
        <fullName evidence="1">Uncharacterized protein</fullName>
    </submittedName>
</protein>
<evidence type="ECO:0000313" key="1">
    <source>
        <dbReference type="EMBL" id="NEW75450.1"/>
    </source>
</evidence>
<sequence>MRRSNPGFIDFGRWTAGTWTTAPGIWFAIGYTYSRDESPYGVCGPAITIGRRTWAVFALYSRAEHEARKRDPWAKASEKFQPLPRCRRWWSW</sequence>
<dbReference type="RefSeq" id="WP_164433820.1">
    <property type="nucleotide sequence ID" value="NZ_JAAIKT010000060.1"/>
</dbReference>
<accession>A0A6G4AQC7</accession>
<proteinExistence type="predicted"/>
<dbReference type="AlphaFoldDB" id="A0A6G4AQC7"/>
<evidence type="ECO:0000313" key="2">
    <source>
        <dbReference type="Proteomes" id="UP000476310"/>
    </source>
</evidence>
<name>A0A6G4AQC7_9ACTN</name>
<comment type="caution">
    <text evidence="1">The sequence shown here is derived from an EMBL/GenBank/DDBJ whole genome shotgun (WGS) entry which is preliminary data.</text>
</comment>
<organism evidence="1 2">
    <name type="scientific">Streptomyces rhizosphaericus</name>
    <dbReference type="NCBI Taxonomy" id="114699"/>
    <lineage>
        <taxon>Bacteria</taxon>
        <taxon>Bacillati</taxon>
        <taxon>Actinomycetota</taxon>
        <taxon>Actinomycetes</taxon>
        <taxon>Kitasatosporales</taxon>
        <taxon>Streptomycetaceae</taxon>
        <taxon>Streptomyces</taxon>
        <taxon>Streptomyces violaceusniger group</taxon>
    </lineage>
</organism>
<dbReference type="EMBL" id="JAAIKT010000060">
    <property type="protein sequence ID" value="NEW75450.1"/>
    <property type="molecule type" value="Genomic_DNA"/>
</dbReference>
<dbReference type="Proteomes" id="UP000476310">
    <property type="component" value="Unassembled WGS sequence"/>
</dbReference>
<reference evidence="1" key="1">
    <citation type="submission" date="2020-02" db="EMBL/GenBank/DDBJ databases">
        <title>A new Streptomyces sp. for controlling soil-borne diseases.</title>
        <authorList>
            <person name="Li X."/>
            <person name="Tian Y."/>
            <person name="Gao K."/>
        </authorList>
    </citation>
    <scope>NUCLEOTIDE SEQUENCE [LARGE SCALE GENOMIC DNA]</scope>
    <source>
        <strain evidence="1">0250</strain>
    </source>
</reference>
<gene>
    <name evidence="1" type="ORF">G4H13_35145</name>
</gene>